<dbReference type="Gene3D" id="3.10.450.10">
    <property type="match status" value="2"/>
</dbReference>
<organism evidence="6 7">
    <name type="scientific">Aldrovandia affinis</name>
    <dbReference type="NCBI Taxonomy" id="143900"/>
    <lineage>
        <taxon>Eukaryota</taxon>
        <taxon>Metazoa</taxon>
        <taxon>Chordata</taxon>
        <taxon>Craniata</taxon>
        <taxon>Vertebrata</taxon>
        <taxon>Euteleostomi</taxon>
        <taxon>Actinopterygii</taxon>
        <taxon>Neopterygii</taxon>
        <taxon>Teleostei</taxon>
        <taxon>Notacanthiformes</taxon>
        <taxon>Halosauridae</taxon>
        <taxon>Aldrovandia</taxon>
    </lineage>
</organism>
<dbReference type="EMBL" id="JAINUG010000191">
    <property type="protein sequence ID" value="KAJ8388673.1"/>
    <property type="molecule type" value="Genomic_DNA"/>
</dbReference>
<dbReference type="AlphaFoldDB" id="A0AAD7RQR1"/>
<dbReference type="InterPro" id="IPR009684">
    <property type="entry name" value="Latexin"/>
</dbReference>
<dbReference type="PANTHER" id="PTHR28591">
    <property type="entry name" value="LATEXIN"/>
    <property type="match status" value="1"/>
</dbReference>
<dbReference type="GO" id="GO:0005615">
    <property type="term" value="C:extracellular space"/>
    <property type="evidence" value="ECO:0007669"/>
    <property type="project" value="TreeGrafter"/>
</dbReference>
<dbReference type="InterPro" id="IPR046350">
    <property type="entry name" value="Cystatin_sf"/>
</dbReference>
<evidence type="ECO:0000256" key="3">
    <source>
        <dbReference type="ARBA" id="ARBA00022737"/>
    </source>
</evidence>
<keyword evidence="7" id="KW-1185">Reference proteome</keyword>
<keyword evidence="3" id="KW-0677">Repeat</keyword>
<gene>
    <name evidence="6" type="ORF">AAFF_G00130820</name>
</gene>
<comment type="similarity">
    <text evidence="1 4">Belongs to the protease inhibitor I47 (latexin) family.</text>
</comment>
<evidence type="ECO:0000256" key="2">
    <source>
        <dbReference type="ARBA" id="ARBA00022690"/>
    </source>
</evidence>
<protein>
    <recommendedName>
        <fullName evidence="5">Cystatin LXN-type domain-containing protein</fullName>
    </recommendedName>
</protein>
<dbReference type="PROSITE" id="PS52033">
    <property type="entry name" value="CYSTATIN_LXN"/>
    <property type="match status" value="2"/>
</dbReference>
<dbReference type="InterPro" id="IPR049897">
    <property type="entry name" value="CYSTATIN_LXN"/>
</dbReference>
<proteinExistence type="inferred from homology"/>
<dbReference type="Proteomes" id="UP001221898">
    <property type="component" value="Unassembled WGS sequence"/>
</dbReference>
<evidence type="ECO:0000313" key="6">
    <source>
        <dbReference type="EMBL" id="KAJ8388673.1"/>
    </source>
</evidence>
<feature type="domain" description="Cystatin LXN-type" evidence="5">
    <location>
        <begin position="124"/>
        <end position="233"/>
    </location>
</feature>
<dbReference type="PANTHER" id="PTHR28591:SF1">
    <property type="entry name" value="LATEXIN"/>
    <property type="match status" value="1"/>
</dbReference>
<evidence type="ECO:0000313" key="7">
    <source>
        <dbReference type="Proteomes" id="UP001221898"/>
    </source>
</evidence>
<evidence type="ECO:0000256" key="4">
    <source>
        <dbReference type="PROSITE-ProRule" id="PRU01377"/>
    </source>
</evidence>
<sequence>MPVEELNPGHYPARRAAVVAQHHLNTQHGSPYRWLLLERVLSATLEAMAGMGMKYNVEFSVKDAVTDQSVGLCSSEVLFPASGGSEEQTPPHVQSSCENLLNSNTTEEEKALHLQLRGNSSLVSGDYIPDSFGFIAPEMKPFWHLAGVASSFVMLKESNESTLYNMAQVANVTQLESQNDTLMFRYHVLLHEMVSQEIIHWKLLVSWCPAEGVKVLSAEWQPKCQHCVVPLAKTTQTPPDTSPTPP</sequence>
<dbReference type="Pfam" id="PF06907">
    <property type="entry name" value="LXN"/>
    <property type="match status" value="1"/>
</dbReference>
<comment type="caution">
    <text evidence="6">The sequence shown here is derived from an EMBL/GenBank/DDBJ whole genome shotgun (WGS) entry which is preliminary data.</text>
</comment>
<evidence type="ECO:0000256" key="1">
    <source>
        <dbReference type="ARBA" id="ARBA00010083"/>
    </source>
</evidence>
<evidence type="ECO:0000259" key="5">
    <source>
        <dbReference type="PROSITE" id="PS52033"/>
    </source>
</evidence>
<dbReference type="GO" id="GO:0008191">
    <property type="term" value="F:metalloendopeptidase inhibitor activity"/>
    <property type="evidence" value="ECO:0007669"/>
    <property type="project" value="UniProtKB-UniRule"/>
</dbReference>
<feature type="domain" description="Cystatin LXN-type" evidence="5">
    <location>
        <begin position="2"/>
        <end position="105"/>
    </location>
</feature>
<dbReference type="SUPFAM" id="SSF54403">
    <property type="entry name" value="Cystatin/monellin"/>
    <property type="match status" value="2"/>
</dbReference>
<keyword evidence="2 4" id="KW-0646">Protease inhibitor</keyword>
<dbReference type="FunFam" id="3.10.450.10:FF:000007">
    <property type="entry name" value="latexin"/>
    <property type="match status" value="1"/>
</dbReference>
<accession>A0AAD7RQR1</accession>
<name>A0AAD7RQR1_9TELE</name>
<reference evidence="6" key="1">
    <citation type="journal article" date="2023" name="Science">
        <title>Genome structures resolve the early diversification of teleost fishes.</title>
        <authorList>
            <person name="Parey E."/>
            <person name="Louis A."/>
            <person name="Montfort J."/>
            <person name="Bouchez O."/>
            <person name="Roques C."/>
            <person name="Iampietro C."/>
            <person name="Lluch J."/>
            <person name="Castinel A."/>
            <person name="Donnadieu C."/>
            <person name="Desvignes T."/>
            <person name="Floi Bucao C."/>
            <person name="Jouanno E."/>
            <person name="Wen M."/>
            <person name="Mejri S."/>
            <person name="Dirks R."/>
            <person name="Jansen H."/>
            <person name="Henkel C."/>
            <person name="Chen W.J."/>
            <person name="Zahm M."/>
            <person name="Cabau C."/>
            <person name="Klopp C."/>
            <person name="Thompson A.W."/>
            <person name="Robinson-Rechavi M."/>
            <person name="Braasch I."/>
            <person name="Lecointre G."/>
            <person name="Bobe J."/>
            <person name="Postlethwait J.H."/>
            <person name="Berthelot C."/>
            <person name="Roest Crollius H."/>
            <person name="Guiguen Y."/>
        </authorList>
    </citation>
    <scope>NUCLEOTIDE SEQUENCE</scope>
    <source>
        <strain evidence="6">NC1722</strain>
    </source>
</reference>